<evidence type="ECO:0000256" key="3">
    <source>
        <dbReference type="ARBA" id="ARBA00022723"/>
    </source>
</evidence>
<evidence type="ECO:0000256" key="4">
    <source>
        <dbReference type="ARBA" id="ARBA00022741"/>
    </source>
</evidence>
<dbReference type="FunFam" id="3.40.50.300:FF:000292">
    <property type="entry name" value="ATP-dependent dethiobiotin synthetase BioD"/>
    <property type="match status" value="1"/>
</dbReference>
<dbReference type="STRING" id="48467.SAMN02745166_02424"/>
<keyword evidence="6 8" id="KW-0067">ATP-binding</keyword>
<keyword evidence="2 8" id="KW-0436">Ligase</keyword>
<dbReference type="GO" id="GO:0042803">
    <property type="term" value="F:protein homodimerization activity"/>
    <property type="evidence" value="ECO:0007669"/>
    <property type="project" value="UniProtKB-ARBA"/>
</dbReference>
<sequence>MHYFITGTDTDAGKTYVTCLLVEALRRAGHAAVGYKPFACGDRIDAHALRQASEDALTLEEINPVYLKVPASPYAAALLENKTVDVETARQGFYSLAARFSHVLVEGAGGWEVPLEGKRTMADFAADLGLPVILVVNNRLGCLNHTLLTVKNIQARGLTCAGIILNHAQDERDLASISNRMILDNFLNIPVLSEVMHAESQMDWPADLPL</sequence>
<feature type="active site" evidence="8">
    <location>
        <position position="36"/>
    </location>
</feature>
<dbReference type="CDD" id="cd03109">
    <property type="entry name" value="DTBS"/>
    <property type="match status" value="1"/>
</dbReference>
<evidence type="ECO:0000256" key="1">
    <source>
        <dbReference type="ARBA" id="ARBA00022490"/>
    </source>
</evidence>
<feature type="binding site" evidence="8">
    <location>
        <begin position="11"/>
        <end position="16"/>
    </location>
    <ligand>
        <name>ATP</name>
        <dbReference type="ChEBI" id="CHEBI:30616"/>
    </ligand>
</feature>
<feature type="binding site" evidence="8">
    <location>
        <position position="15"/>
    </location>
    <ligand>
        <name>Mg(2+)</name>
        <dbReference type="ChEBI" id="CHEBI:18420"/>
    </ligand>
</feature>
<proteinExistence type="inferred from homology"/>
<keyword evidence="7 8" id="KW-0460">Magnesium</keyword>
<feature type="binding site" evidence="8">
    <location>
        <position position="106"/>
    </location>
    <ligand>
        <name>Mg(2+)</name>
        <dbReference type="ChEBI" id="CHEBI:18420"/>
    </ligand>
</feature>
<dbReference type="EC" id="6.3.3.3" evidence="8"/>
<dbReference type="Pfam" id="PF13500">
    <property type="entry name" value="AAA_26"/>
    <property type="match status" value="1"/>
</dbReference>
<comment type="cofactor">
    <cofactor evidence="8">
        <name>Mg(2+)</name>
        <dbReference type="ChEBI" id="CHEBI:18420"/>
    </cofactor>
</comment>
<dbReference type="GO" id="GO:0009102">
    <property type="term" value="P:biotin biosynthetic process"/>
    <property type="evidence" value="ECO:0007669"/>
    <property type="project" value="UniProtKB-UniRule"/>
</dbReference>
<dbReference type="GO" id="GO:0005524">
    <property type="term" value="F:ATP binding"/>
    <property type="evidence" value="ECO:0007669"/>
    <property type="project" value="UniProtKB-UniRule"/>
</dbReference>
<evidence type="ECO:0000256" key="7">
    <source>
        <dbReference type="ARBA" id="ARBA00022842"/>
    </source>
</evidence>
<name>A0A1T4Y5H0_9BACT</name>
<reference evidence="10" key="1">
    <citation type="submission" date="2017-02" db="EMBL/GenBank/DDBJ databases">
        <authorList>
            <person name="Varghese N."/>
            <person name="Submissions S."/>
        </authorList>
    </citation>
    <scope>NUCLEOTIDE SEQUENCE [LARGE SCALE GENOMIC DNA]</scope>
    <source>
        <strain evidence="10">ATCC 700200</strain>
    </source>
</reference>
<dbReference type="InterPro" id="IPR027417">
    <property type="entry name" value="P-loop_NTPase"/>
</dbReference>
<comment type="catalytic activity">
    <reaction evidence="8">
        <text>(7R,8S)-7,8-diammoniononanoate + CO2 + ATP = (4R,5S)-dethiobiotin + ADP + phosphate + 3 H(+)</text>
        <dbReference type="Rhea" id="RHEA:15805"/>
        <dbReference type="ChEBI" id="CHEBI:15378"/>
        <dbReference type="ChEBI" id="CHEBI:16526"/>
        <dbReference type="ChEBI" id="CHEBI:30616"/>
        <dbReference type="ChEBI" id="CHEBI:43474"/>
        <dbReference type="ChEBI" id="CHEBI:149469"/>
        <dbReference type="ChEBI" id="CHEBI:149473"/>
        <dbReference type="ChEBI" id="CHEBI:456216"/>
        <dbReference type="EC" id="6.3.3.3"/>
    </reaction>
</comment>
<feature type="binding site" evidence="8">
    <location>
        <position position="45"/>
    </location>
    <ligand>
        <name>Mg(2+)</name>
        <dbReference type="ChEBI" id="CHEBI:18420"/>
    </ligand>
</feature>
<comment type="function">
    <text evidence="8">Catalyzes a mechanistically unusual reaction, the ATP-dependent insertion of CO2 between the N7 and N8 nitrogen atoms of 7,8-diaminopelargonic acid (DAPA, also called 7,8-diammoniononanoate) to form a ureido ring.</text>
</comment>
<evidence type="ECO:0000256" key="8">
    <source>
        <dbReference type="HAMAP-Rule" id="MF_00336"/>
    </source>
</evidence>
<dbReference type="AlphaFoldDB" id="A0A1T4Y5H0"/>
<keyword evidence="5 8" id="KW-0093">Biotin biosynthesis</keyword>
<feature type="binding site" evidence="8">
    <location>
        <position position="45"/>
    </location>
    <ligand>
        <name>ATP</name>
        <dbReference type="ChEBI" id="CHEBI:30616"/>
    </ligand>
</feature>
<dbReference type="Proteomes" id="UP000190774">
    <property type="component" value="Unassembled WGS sequence"/>
</dbReference>
<dbReference type="OrthoDB" id="9802097at2"/>
<organism evidence="9 10">
    <name type="scientific">Prosthecobacter debontii</name>
    <dbReference type="NCBI Taxonomy" id="48467"/>
    <lineage>
        <taxon>Bacteria</taxon>
        <taxon>Pseudomonadati</taxon>
        <taxon>Verrucomicrobiota</taxon>
        <taxon>Verrucomicrobiia</taxon>
        <taxon>Verrucomicrobiales</taxon>
        <taxon>Verrucomicrobiaceae</taxon>
        <taxon>Prosthecobacter</taxon>
    </lineage>
</organism>
<evidence type="ECO:0000313" key="10">
    <source>
        <dbReference type="Proteomes" id="UP000190774"/>
    </source>
</evidence>
<dbReference type="UniPathway" id="UPA00078">
    <property type="reaction ID" value="UER00161"/>
</dbReference>
<evidence type="ECO:0000256" key="6">
    <source>
        <dbReference type="ARBA" id="ARBA00022840"/>
    </source>
</evidence>
<dbReference type="GO" id="GO:0004141">
    <property type="term" value="F:dethiobiotin synthase activity"/>
    <property type="evidence" value="ECO:0007669"/>
    <property type="project" value="UniProtKB-UniRule"/>
</dbReference>
<comment type="subcellular location">
    <subcellularLocation>
        <location evidence="8">Cytoplasm</location>
    </subcellularLocation>
</comment>
<dbReference type="HAMAP" id="MF_00336">
    <property type="entry name" value="BioD"/>
    <property type="match status" value="1"/>
</dbReference>
<keyword evidence="4 8" id="KW-0547">Nucleotide-binding</keyword>
<dbReference type="RefSeq" id="WP_078813621.1">
    <property type="nucleotide sequence ID" value="NZ_FUYE01000007.1"/>
</dbReference>
<dbReference type="PANTHER" id="PTHR43210">
    <property type="entry name" value="DETHIOBIOTIN SYNTHETASE"/>
    <property type="match status" value="1"/>
</dbReference>
<gene>
    <name evidence="8" type="primary">bioD</name>
    <name evidence="9" type="ORF">SAMN02745166_02424</name>
</gene>
<keyword evidence="1 8" id="KW-0963">Cytoplasm</keyword>
<protein>
    <recommendedName>
        <fullName evidence="8">ATP-dependent dethiobiotin synthetase BioD</fullName>
        <ecNumber evidence="8">6.3.3.3</ecNumber>
    </recommendedName>
    <alternativeName>
        <fullName evidence="8">DTB synthetase</fullName>
        <shortName evidence="8">DTBS</shortName>
    </alternativeName>
    <alternativeName>
        <fullName evidence="8">Dethiobiotin synthase</fullName>
    </alternativeName>
</protein>
<dbReference type="SUPFAM" id="SSF52540">
    <property type="entry name" value="P-loop containing nucleoside triphosphate hydrolases"/>
    <property type="match status" value="1"/>
</dbReference>
<dbReference type="InterPro" id="IPR004472">
    <property type="entry name" value="DTB_synth_BioD"/>
</dbReference>
<dbReference type="PIRSF" id="PIRSF006755">
    <property type="entry name" value="DTB_synth"/>
    <property type="match status" value="1"/>
</dbReference>
<dbReference type="NCBIfam" id="TIGR00347">
    <property type="entry name" value="bioD"/>
    <property type="match status" value="1"/>
</dbReference>
<evidence type="ECO:0000256" key="5">
    <source>
        <dbReference type="ARBA" id="ARBA00022756"/>
    </source>
</evidence>
<comment type="subunit">
    <text evidence="8">Homodimer.</text>
</comment>
<feature type="binding site" evidence="8">
    <location>
        <begin position="106"/>
        <end position="109"/>
    </location>
    <ligand>
        <name>ATP</name>
        <dbReference type="ChEBI" id="CHEBI:30616"/>
    </ligand>
</feature>
<keyword evidence="10" id="KW-1185">Reference proteome</keyword>
<comment type="pathway">
    <text evidence="8">Cofactor biosynthesis; biotin biosynthesis; biotin from 7,8-diaminononanoate: step 1/2.</text>
</comment>
<dbReference type="PANTHER" id="PTHR43210:SF5">
    <property type="entry name" value="DETHIOBIOTIN SYNTHETASE"/>
    <property type="match status" value="1"/>
</dbReference>
<dbReference type="Gene3D" id="3.40.50.300">
    <property type="entry name" value="P-loop containing nucleotide triphosphate hydrolases"/>
    <property type="match status" value="1"/>
</dbReference>
<dbReference type="EMBL" id="FUYE01000007">
    <property type="protein sequence ID" value="SKA96561.1"/>
    <property type="molecule type" value="Genomic_DNA"/>
</dbReference>
<feature type="binding site" evidence="8">
    <location>
        <begin position="166"/>
        <end position="167"/>
    </location>
    <ligand>
        <name>ATP</name>
        <dbReference type="ChEBI" id="CHEBI:30616"/>
    </ligand>
</feature>
<comment type="similarity">
    <text evidence="8">Belongs to the dethiobiotin synthetase family.</text>
</comment>
<evidence type="ECO:0000313" key="9">
    <source>
        <dbReference type="EMBL" id="SKA96561.1"/>
    </source>
</evidence>
<keyword evidence="3 8" id="KW-0479">Metal-binding</keyword>
<accession>A0A1T4Y5H0</accession>
<evidence type="ECO:0000256" key="2">
    <source>
        <dbReference type="ARBA" id="ARBA00022598"/>
    </source>
</evidence>
<dbReference type="GO" id="GO:0005829">
    <property type="term" value="C:cytosol"/>
    <property type="evidence" value="ECO:0007669"/>
    <property type="project" value="TreeGrafter"/>
</dbReference>
<comment type="caution">
    <text evidence="8">Lacks conserved residue(s) required for the propagation of feature annotation.</text>
</comment>
<dbReference type="GO" id="GO:0000287">
    <property type="term" value="F:magnesium ion binding"/>
    <property type="evidence" value="ECO:0007669"/>
    <property type="project" value="UniProtKB-UniRule"/>
</dbReference>